<dbReference type="PANTHER" id="PTHR31132:SF13">
    <property type="entry name" value="N-LYSINE METHYLTRANSFERASE"/>
    <property type="match status" value="1"/>
</dbReference>
<dbReference type="PANTHER" id="PTHR31132">
    <property type="entry name" value="N-LYSINE METHYLTRANSFERASE"/>
    <property type="match status" value="1"/>
</dbReference>
<feature type="domain" description="DUF4057" evidence="2">
    <location>
        <begin position="3"/>
        <end position="297"/>
    </location>
</feature>
<proteinExistence type="predicted"/>
<dbReference type="AlphaFoldDB" id="A0AAQ3QJN9"/>
<feature type="compositionally biased region" description="Polar residues" evidence="1">
    <location>
        <begin position="7"/>
        <end position="16"/>
    </location>
</feature>
<name>A0AAQ3QJN9_9LILI</name>
<accession>A0AAQ3QJN9</accession>
<dbReference type="EMBL" id="CP136896">
    <property type="protein sequence ID" value="WOL13784.1"/>
    <property type="molecule type" value="Genomic_DNA"/>
</dbReference>
<gene>
    <name evidence="3" type="ORF">Cni_G22563</name>
</gene>
<evidence type="ECO:0000313" key="3">
    <source>
        <dbReference type="EMBL" id="WOL13784.1"/>
    </source>
</evidence>
<sequence length="299" mass="32325">MYRNPPVRTSHSSTADLLSWSDKSLENEPVTPASSRRSIRPADMISPAMFGAPMTEEEAESVNKRKSCSGLKLQEMNGSGIFAADEENGTPKTDTATPYKTSVRICQPSVGSQISFGTEGIESPRKPTSIAEIAKQRELSGTPQSEMAGKVKKQISEAKYKELGGSDIFGPPPEVPPRNLAARNLELRSNVDFGAPQPRMRPTSVKVHYPAGGPSNITFNEEIETKTAKKIYTQKVQDLTGNDIFRGDALLLSGEKQPSMAKLKEMKGSNIFADGKTAARDYFGGVRKPPGGESTIAFA</sequence>
<dbReference type="InterPro" id="IPR025131">
    <property type="entry name" value="DUF4057"/>
</dbReference>
<evidence type="ECO:0000259" key="2">
    <source>
        <dbReference type="Pfam" id="PF13266"/>
    </source>
</evidence>
<feature type="region of interest" description="Disordered" evidence="1">
    <location>
        <begin position="1"/>
        <end position="42"/>
    </location>
</feature>
<organism evidence="3 4">
    <name type="scientific">Canna indica</name>
    <name type="common">Indian-shot</name>
    <dbReference type="NCBI Taxonomy" id="4628"/>
    <lineage>
        <taxon>Eukaryota</taxon>
        <taxon>Viridiplantae</taxon>
        <taxon>Streptophyta</taxon>
        <taxon>Embryophyta</taxon>
        <taxon>Tracheophyta</taxon>
        <taxon>Spermatophyta</taxon>
        <taxon>Magnoliopsida</taxon>
        <taxon>Liliopsida</taxon>
        <taxon>Zingiberales</taxon>
        <taxon>Cannaceae</taxon>
        <taxon>Canna</taxon>
    </lineage>
</organism>
<reference evidence="3 4" key="1">
    <citation type="submission" date="2023-10" db="EMBL/GenBank/DDBJ databases">
        <title>Chromosome-scale genome assembly provides insights into flower coloration mechanisms of Canna indica.</title>
        <authorList>
            <person name="Li C."/>
        </authorList>
    </citation>
    <scope>NUCLEOTIDE SEQUENCE [LARGE SCALE GENOMIC DNA]</scope>
    <source>
        <tissue evidence="3">Flower</tissue>
    </source>
</reference>
<protein>
    <recommendedName>
        <fullName evidence="2">DUF4057 domain-containing protein</fullName>
    </recommendedName>
</protein>
<evidence type="ECO:0000313" key="4">
    <source>
        <dbReference type="Proteomes" id="UP001327560"/>
    </source>
</evidence>
<keyword evidence="4" id="KW-1185">Reference proteome</keyword>
<dbReference type="Pfam" id="PF13266">
    <property type="entry name" value="DUF4057"/>
    <property type="match status" value="1"/>
</dbReference>
<evidence type="ECO:0000256" key="1">
    <source>
        <dbReference type="SAM" id="MobiDB-lite"/>
    </source>
</evidence>
<dbReference type="Proteomes" id="UP001327560">
    <property type="component" value="Chromosome 7"/>
</dbReference>